<dbReference type="AlphaFoldDB" id="A0A7X5ALQ7"/>
<dbReference type="Pfam" id="PF01903">
    <property type="entry name" value="CbiX"/>
    <property type="match status" value="1"/>
</dbReference>
<dbReference type="Proteomes" id="UP000448235">
    <property type="component" value="Unassembled WGS sequence"/>
</dbReference>
<accession>A0A7X5ALQ7</accession>
<protein>
    <submittedName>
        <fullName evidence="3">Cobalamin biosynthesis protein CbiX</fullName>
    </submittedName>
</protein>
<evidence type="ECO:0000313" key="3">
    <source>
        <dbReference type="EMBL" id="NAW12660.1"/>
    </source>
</evidence>
<dbReference type="GO" id="GO:0016829">
    <property type="term" value="F:lyase activity"/>
    <property type="evidence" value="ECO:0007669"/>
    <property type="project" value="UniProtKB-KW"/>
</dbReference>
<keyword evidence="1" id="KW-0479">Metal-binding</keyword>
<keyword evidence="4" id="KW-1185">Reference proteome</keyword>
<dbReference type="GO" id="GO:0046872">
    <property type="term" value="F:metal ion binding"/>
    <property type="evidence" value="ECO:0007669"/>
    <property type="project" value="UniProtKB-KW"/>
</dbReference>
<keyword evidence="2" id="KW-0456">Lyase</keyword>
<dbReference type="Gene3D" id="3.40.50.1400">
    <property type="match status" value="2"/>
</dbReference>
<proteinExistence type="predicted"/>
<reference evidence="3 4" key="1">
    <citation type="submission" date="2019-12" db="EMBL/GenBank/DDBJ databases">
        <title>Draft genome sequencing of Halomonas icarensis D1-1.</title>
        <authorList>
            <person name="Pandiyan K."/>
            <person name="Kushwaha P."/>
            <person name="Gowdham M."/>
            <person name="Chakdar H."/>
            <person name="Singh A."/>
            <person name="Kumar M."/>
            <person name="Saxena A.K."/>
        </authorList>
    </citation>
    <scope>NUCLEOTIDE SEQUENCE [LARGE SCALE GENOMIC DNA]</scope>
    <source>
        <strain evidence="3 4">D1-1</strain>
    </source>
</reference>
<organism evidence="3 4">
    <name type="scientific">Halomonas icarae</name>
    <dbReference type="NCBI Taxonomy" id="2691040"/>
    <lineage>
        <taxon>Bacteria</taxon>
        <taxon>Pseudomonadati</taxon>
        <taxon>Pseudomonadota</taxon>
        <taxon>Gammaproteobacteria</taxon>
        <taxon>Oceanospirillales</taxon>
        <taxon>Halomonadaceae</taxon>
        <taxon>Halomonas</taxon>
    </lineage>
</organism>
<dbReference type="EMBL" id="WUTS01000001">
    <property type="protein sequence ID" value="NAW12660.1"/>
    <property type="molecule type" value="Genomic_DNA"/>
</dbReference>
<dbReference type="InterPro" id="IPR002762">
    <property type="entry name" value="CbiX-like"/>
</dbReference>
<name>A0A7X5ALQ7_9GAMM</name>
<dbReference type="RefSeq" id="WP_161423096.1">
    <property type="nucleotide sequence ID" value="NZ_JARWMY010000005.1"/>
</dbReference>
<dbReference type="PANTHER" id="PTHR33542:SF3">
    <property type="entry name" value="SIROHYDROCHLORIN FERROCHELATASE, CHLOROPLASTIC"/>
    <property type="match status" value="1"/>
</dbReference>
<dbReference type="SUPFAM" id="SSF53800">
    <property type="entry name" value="Chelatase"/>
    <property type="match status" value="2"/>
</dbReference>
<evidence type="ECO:0000313" key="4">
    <source>
        <dbReference type="Proteomes" id="UP000448235"/>
    </source>
</evidence>
<comment type="caution">
    <text evidence="3">The sequence shown here is derived from an EMBL/GenBank/DDBJ whole genome shotgun (WGS) entry which is preliminary data.</text>
</comment>
<dbReference type="InterPro" id="IPR050963">
    <property type="entry name" value="Sirohydro_Cobaltochel/CbiX"/>
</dbReference>
<evidence type="ECO:0000256" key="1">
    <source>
        <dbReference type="ARBA" id="ARBA00022723"/>
    </source>
</evidence>
<dbReference type="PANTHER" id="PTHR33542">
    <property type="entry name" value="SIROHYDROCHLORIN FERROCHELATASE, CHLOROPLASTIC"/>
    <property type="match status" value="1"/>
</dbReference>
<sequence length="295" mass="31552">MPRILLVDNGSLRPQAVLNLRRLASALAAATGEPVEAASLLHSHKIPAEQLEGEPAATLGPLAERLAAEGVTELVIVPFFFGPSQALTRYLPERLAQVQERYPNLGIKVTAPLVDTLTGLDLRLARLLADNVREVMARRKMSERQPPTVVLVDHGSPVPEVAAVRNYVAGQLGVLLADEVGCVTYASMERRDGDAYRFNEPLLADLLASKVLAGREVILAMLFLSPGRHAGEGGDIAEICEQAMAASPGLRVATTRLVGEHAGILEILASRVAQGRSGDALLVEMPAMGRICRSR</sequence>
<evidence type="ECO:0000256" key="2">
    <source>
        <dbReference type="ARBA" id="ARBA00023239"/>
    </source>
</evidence>
<gene>
    <name evidence="3" type="ORF">GRB80_07355</name>
</gene>